<name>A0ABT2NT68_9LACO</name>
<keyword evidence="2" id="KW-1185">Reference proteome</keyword>
<proteinExistence type="predicted"/>
<gene>
    <name evidence="1" type="ORF">D0501_00410</name>
</gene>
<sequence length="171" mass="18683">MMAVKAGDLLFIKNQHEPMDEAIAAATGSYVHVGIAVDAQTVIHASPRYGVAVQGLMQFQAEFGRPDVYRPQIDDVTDVIARAKTYVGQPYNATFYPDGDGLYCSQLVEVAFGELIRFAPQLLRFHDATHEISAYWQGYYDKLGVAVPVGQPGSNPEAMAKSPQLTFIGTL</sequence>
<keyword evidence="1" id="KW-0378">Hydrolase</keyword>
<reference evidence="1 2" key="1">
    <citation type="submission" date="2018-08" db="EMBL/GenBank/DDBJ databases">
        <title>Draft genome sequences of Leuconostoc spp. and Weissella spp. with biocontrol potential.</title>
        <authorList>
            <person name="Lo R."/>
            <person name="Ho V.T.T."/>
            <person name="Turner M.S."/>
        </authorList>
    </citation>
    <scope>NUCLEOTIDE SEQUENCE [LARGE SCALE GENOMIC DNA]</scope>
    <source>
        <strain evidence="1 2">733</strain>
    </source>
</reference>
<comment type="caution">
    <text evidence="1">The sequence shown here is derived from an EMBL/GenBank/DDBJ whole genome shotgun (WGS) entry which is preliminary data.</text>
</comment>
<accession>A0ABT2NT68</accession>
<dbReference type="InterPro" id="IPR038765">
    <property type="entry name" value="Papain-like_cys_pep_sf"/>
</dbReference>
<dbReference type="SUPFAM" id="SSF54001">
    <property type="entry name" value="Cysteine proteinases"/>
    <property type="match status" value="1"/>
</dbReference>
<evidence type="ECO:0000313" key="2">
    <source>
        <dbReference type="Proteomes" id="UP001525857"/>
    </source>
</evidence>
<dbReference type="InterPro" id="IPR024453">
    <property type="entry name" value="Peptidase_C92"/>
</dbReference>
<dbReference type="Proteomes" id="UP001525857">
    <property type="component" value="Unassembled WGS sequence"/>
</dbReference>
<organism evidence="1 2">
    <name type="scientific">Leuconostoc holzapfelii</name>
    <dbReference type="NCBI Taxonomy" id="434464"/>
    <lineage>
        <taxon>Bacteria</taxon>
        <taxon>Bacillati</taxon>
        <taxon>Bacillota</taxon>
        <taxon>Bacilli</taxon>
        <taxon>Lactobacillales</taxon>
        <taxon>Lactobacillaceae</taxon>
        <taxon>Leuconostoc</taxon>
    </lineage>
</organism>
<protein>
    <submittedName>
        <fullName evidence="1">Hydrolase</fullName>
    </submittedName>
</protein>
<dbReference type="Gene3D" id="3.90.1720.10">
    <property type="entry name" value="endopeptidase domain like (from Nostoc punctiforme)"/>
    <property type="match status" value="1"/>
</dbReference>
<dbReference type="EMBL" id="QVOV01000001">
    <property type="protein sequence ID" value="MCT8388568.1"/>
    <property type="molecule type" value="Genomic_DNA"/>
</dbReference>
<evidence type="ECO:0000313" key="1">
    <source>
        <dbReference type="EMBL" id="MCT8388568.1"/>
    </source>
</evidence>
<dbReference type="Pfam" id="PF05708">
    <property type="entry name" value="Peptidase_C92"/>
    <property type="match status" value="1"/>
</dbReference>
<dbReference type="GO" id="GO:0016787">
    <property type="term" value="F:hydrolase activity"/>
    <property type="evidence" value="ECO:0007669"/>
    <property type="project" value="UniProtKB-KW"/>
</dbReference>